<evidence type="ECO:0000313" key="4">
    <source>
        <dbReference type="EMBL" id="KAF5380503.1"/>
    </source>
</evidence>
<accession>A0A8H5HBX1</accession>
<comment type="similarity">
    <text evidence="1">Belongs to the eukaryotic ribosomal protein eL33 family.</text>
</comment>
<dbReference type="InterPro" id="IPR009000">
    <property type="entry name" value="Transl_B-barrel_sf"/>
</dbReference>
<dbReference type="GO" id="GO:1990904">
    <property type="term" value="C:ribonucleoprotein complex"/>
    <property type="evidence" value="ECO:0007669"/>
    <property type="project" value="UniProtKB-KW"/>
</dbReference>
<dbReference type="Gene3D" id="2.40.10.190">
    <property type="entry name" value="translation elongation factor selb, chain A, domain 4"/>
    <property type="match status" value="1"/>
</dbReference>
<dbReference type="FunFam" id="2.40.10.190:FF:000001">
    <property type="entry name" value="60S ribosomal protein L35a"/>
    <property type="match status" value="1"/>
</dbReference>
<dbReference type="AlphaFoldDB" id="A0A8H5HBX1"/>
<evidence type="ECO:0000256" key="1">
    <source>
        <dbReference type="ARBA" id="ARBA00009269"/>
    </source>
</evidence>
<dbReference type="Pfam" id="PF01247">
    <property type="entry name" value="Ribosomal_L35Ae"/>
    <property type="match status" value="1"/>
</dbReference>
<keyword evidence="2" id="KW-0689">Ribosomal protein</keyword>
<dbReference type="SUPFAM" id="SSF50447">
    <property type="entry name" value="Translation proteins"/>
    <property type="match status" value="1"/>
</dbReference>
<dbReference type="HAMAP" id="MF_00573">
    <property type="entry name" value="Ribosomal_eL33"/>
    <property type="match status" value="1"/>
</dbReference>
<gene>
    <name evidence="4" type="ORF">D9615_004680</name>
</gene>
<evidence type="ECO:0000256" key="2">
    <source>
        <dbReference type="ARBA" id="ARBA00022980"/>
    </source>
</evidence>
<dbReference type="InterPro" id="IPR001780">
    <property type="entry name" value="Ribosomal_eL33"/>
</dbReference>
<dbReference type="GO" id="GO:0003735">
    <property type="term" value="F:structural constituent of ribosome"/>
    <property type="evidence" value="ECO:0007669"/>
    <property type="project" value="InterPro"/>
</dbReference>
<dbReference type="GO" id="GO:0005840">
    <property type="term" value="C:ribosome"/>
    <property type="evidence" value="ECO:0007669"/>
    <property type="project" value="UniProtKB-KW"/>
</dbReference>
<reference evidence="4 5" key="1">
    <citation type="journal article" date="2020" name="ISME J.">
        <title>Uncovering the hidden diversity of litter-decomposition mechanisms in mushroom-forming fungi.</title>
        <authorList>
            <person name="Floudas D."/>
            <person name="Bentzer J."/>
            <person name="Ahren D."/>
            <person name="Johansson T."/>
            <person name="Persson P."/>
            <person name="Tunlid A."/>
        </authorList>
    </citation>
    <scope>NUCLEOTIDE SEQUENCE [LARGE SCALE GENOMIC DNA]</scope>
    <source>
        <strain evidence="4 5">CBS 661.87</strain>
    </source>
</reference>
<protein>
    <submittedName>
        <fullName evidence="4">Uncharacterized protein</fullName>
    </submittedName>
</protein>
<dbReference type="OrthoDB" id="1166329at2759"/>
<keyword evidence="5" id="KW-1185">Reference proteome</keyword>
<dbReference type="PANTHER" id="PTHR10902">
    <property type="entry name" value="60S RIBOSOMAL PROTEIN L35A"/>
    <property type="match status" value="1"/>
</dbReference>
<proteinExistence type="inferred from homology"/>
<name>A0A8H5HBX1_9AGAR</name>
<evidence type="ECO:0000256" key="3">
    <source>
        <dbReference type="ARBA" id="ARBA00023274"/>
    </source>
</evidence>
<dbReference type="Proteomes" id="UP000565441">
    <property type="component" value="Unassembled WGS sequence"/>
</dbReference>
<dbReference type="EMBL" id="JAACJP010000013">
    <property type="protein sequence ID" value="KAF5380503.1"/>
    <property type="molecule type" value="Genomic_DNA"/>
</dbReference>
<dbReference type="GO" id="GO:0006412">
    <property type="term" value="P:translation"/>
    <property type="evidence" value="ECO:0007669"/>
    <property type="project" value="InterPro"/>
</dbReference>
<comment type="caution">
    <text evidence="4">The sequence shown here is derived from an EMBL/GenBank/DDBJ whole genome shotgun (WGS) entry which is preliminary data.</text>
</comment>
<evidence type="ECO:0000313" key="5">
    <source>
        <dbReference type="Proteomes" id="UP000565441"/>
    </source>
</evidence>
<dbReference type="InterPro" id="IPR038661">
    <property type="entry name" value="Ribosomal_eL33_sf"/>
</dbReference>
<organism evidence="4 5">
    <name type="scientific">Tricholomella constricta</name>
    <dbReference type="NCBI Taxonomy" id="117010"/>
    <lineage>
        <taxon>Eukaryota</taxon>
        <taxon>Fungi</taxon>
        <taxon>Dikarya</taxon>
        <taxon>Basidiomycota</taxon>
        <taxon>Agaricomycotina</taxon>
        <taxon>Agaricomycetes</taxon>
        <taxon>Agaricomycetidae</taxon>
        <taxon>Agaricales</taxon>
        <taxon>Tricholomatineae</taxon>
        <taxon>Lyophyllaceae</taxon>
        <taxon>Tricholomella</taxon>
    </lineage>
</organism>
<keyword evidence="3" id="KW-0687">Ribonucleoprotein</keyword>
<sequence>MYFTQTPPQDFNGVGTLQDSKWALLGERLSPKGLADVWCLNGGFGMGGRDGLLRTLQDDASRNIATSNLEQHSRTCRPFLLPSSPLSTCNVLKFFDFCRLYSKGRVLGHKRAKRNTRPNTSLIQIEGVATKEDAQFYLGKRVAFVYKAKREIQGSKVRVIWGPHGSSGVVKSKFRSNLPPRAFGASVRVMLYPSTI</sequence>